<dbReference type="InterPro" id="IPR050090">
    <property type="entry name" value="Tyrosine_recombinase_XerCD"/>
</dbReference>
<evidence type="ECO:0000313" key="7">
    <source>
        <dbReference type="Proteomes" id="UP000295058"/>
    </source>
</evidence>
<dbReference type="PANTHER" id="PTHR30349:SF93">
    <property type="entry name" value="FELS-2 PROPHAGE PROTEIN"/>
    <property type="match status" value="1"/>
</dbReference>
<evidence type="ECO:0000313" key="4">
    <source>
        <dbReference type="EMBL" id="OYD24724.1"/>
    </source>
</evidence>
<evidence type="ECO:0000259" key="3">
    <source>
        <dbReference type="PROSITE" id="PS51898"/>
    </source>
</evidence>
<evidence type="ECO:0000313" key="6">
    <source>
        <dbReference type="Proteomes" id="UP000243640"/>
    </source>
</evidence>
<organism evidence="4 6">
    <name type="scientific">Oceanimonas baumannii</name>
    <dbReference type="NCBI Taxonomy" id="129578"/>
    <lineage>
        <taxon>Bacteria</taxon>
        <taxon>Pseudomonadati</taxon>
        <taxon>Pseudomonadota</taxon>
        <taxon>Gammaproteobacteria</taxon>
        <taxon>Aeromonadales</taxon>
        <taxon>Aeromonadaceae</taxon>
        <taxon>Oceanimonas</taxon>
    </lineage>
</organism>
<dbReference type="GO" id="GO:0003677">
    <property type="term" value="F:DNA binding"/>
    <property type="evidence" value="ECO:0007669"/>
    <property type="project" value="InterPro"/>
</dbReference>
<dbReference type="InterPro" id="IPR002104">
    <property type="entry name" value="Integrase_catalytic"/>
</dbReference>
<keyword evidence="2" id="KW-0233">DNA recombination</keyword>
<dbReference type="AlphaFoldDB" id="A0A235CK11"/>
<dbReference type="EMBL" id="SODO01000005">
    <property type="protein sequence ID" value="TDW59472.1"/>
    <property type="molecule type" value="Genomic_DNA"/>
</dbReference>
<dbReference type="CDD" id="cd00796">
    <property type="entry name" value="INT_Rci_Hp1_C"/>
    <property type="match status" value="1"/>
</dbReference>
<evidence type="ECO:0000313" key="5">
    <source>
        <dbReference type="EMBL" id="TDW59472.1"/>
    </source>
</evidence>
<feature type="domain" description="Tyr recombinase" evidence="3">
    <location>
        <begin position="177"/>
        <end position="336"/>
    </location>
</feature>
<dbReference type="EMBL" id="NQJF01000006">
    <property type="protein sequence ID" value="OYD24724.1"/>
    <property type="molecule type" value="Genomic_DNA"/>
</dbReference>
<dbReference type="Pfam" id="PF00589">
    <property type="entry name" value="Phage_integrase"/>
    <property type="match status" value="2"/>
</dbReference>
<accession>A0A235CK11</accession>
<evidence type="ECO:0000256" key="1">
    <source>
        <dbReference type="ARBA" id="ARBA00022908"/>
    </source>
</evidence>
<dbReference type="PANTHER" id="PTHR30349">
    <property type="entry name" value="PHAGE INTEGRASE-RELATED"/>
    <property type="match status" value="1"/>
</dbReference>
<dbReference type="RefSeq" id="WP_094278140.1">
    <property type="nucleotide sequence ID" value="NZ_NQJF01000006.1"/>
</dbReference>
<dbReference type="Proteomes" id="UP000243640">
    <property type="component" value="Unassembled WGS sequence"/>
</dbReference>
<dbReference type="GO" id="GO:0015074">
    <property type="term" value="P:DNA integration"/>
    <property type="evidence" value="ECO:0007669"/>
    <property type="project" value="UniProtKB-KW"/>
</dbReference>
<dbReference type="Pfam" id="PF24624">
    <property type="entry name" value="Int_N"/>
    <property type="match status" value="1"/>
</dbReference>
<keyword evidence="1" id="KW-0229">DNA integration</keyword>
<dbReference type="Gene3D" id="1.10.443.10">
    <property type="entry name" value="Intergrase catalytic core"/>
    <property type="match status" value="1"/>
</dbReference>
<dbReference type="Proteomes" id="UP000295058">
    <property type="component" value="Unassembled WGS sequence"/>
</dbReference>
<evidence type="ECO:0000256" key="2">
    <source>
        <dbReference type="ARBA" id="ARBA00023172"/>
    </source>
</evidence>
<dbReference type="SUPFAM" id="SSF56349">
    <property type="entry name" value="DNA breaking-rejoining enzymes"/>
    <property type="match status" value="1"/>
</dbReference>
<dbReference type="InterPro" id="IPR013762">
    <property type="entry name" value="Integrase-like_cat_sf"/>
</dbReference>
<proteinExistence type="predicted"/>
<dbReference type="OrthoDB" id="9795573at2"/>
<sequence>MAVRKMTTGKWLVEVYPEGRPSKARPKVPRVRKQFATKGEALNFERWVLSETESKPWEGSKLDRRRLSELVTLWQRLHGSNLAKSQARFAKLQIIVAGMGDPVAADITAKDWAHYRQRRIAGLIHNGYNTNKLAVKPSTINQEQAFLKAVFNELTRLGEWNGGNPLDGVRVLPLHESEVRFLESDEIDRLLQATVEYGNPDLQLIVELCLATGARWREAEGLTGSQVTPHKVTYQRTKGRKNRTVPISPALYERLPKRAGPIFTPCYHEFSKLLDLAKIELPEGQATHVLRHTFASHFMMNGGNILVLQRILGHANIKDTMKYAHFSPDHFESAVELNPLQRR</sequence>
<dbReference type="PROSITE" id="PS51898">
    <property type="entry name" value="TYR_RECOMBINASE"/>
    <property type="match status" value="1"/>
</dbReference>
<protein>
    <submittedName>
        <fullName evidence="4">Integrase</fullName>
    </submittedName>
    <submittedName>
        <fullName evidence="5">Site-specific recombinase XerD</fullName>
    </submittedName>
</protein>
<reference evidence="5 7" key="2">
    <citation type="submission" date="2019-03" db="EMBL/GenBank/DDBJ databases">
        <title>Genomic Encyclopedia of Archaeal and Bacterial Type Strains, Phase II (KMG-II): from individual species to whole genera.</title>
        <authorList>
            <person name="Goeker M."/>
        </authorList>
    </citation>
    <scope>NUCLEOTIDE SEQUENCE [LARGE SCALE GENOMIC DNA]</scope>
    <source>
        <strain evidence="5 7">DSM 15594</strain>
    </source>
</reference>
<reference evidence="4 6" key="1">
    <citation type="submission" date="2017-08" db="EMBL/GenBank/DDBJ databases">
        <title>Draft Genome Sequence of the Marine Bacterium Oceanimonas baumannii ATCC 700832.</title>
        <authorList>
            <person name="Mcclelland W.D."/>
            <person name="Brennan M.A."/>
            <person name="Trachtenberg A.M."/>
            <person name="Maclea K.S."/>
        </authorList>
    </citation>
    <scope>NUCLEOTIDE SEQUENCE [LARGE SCALE GENOMIC DNA]</scope>
    <source>
        <strain evidence="4 6">ATCC 700832</strain>
    </source>
</reference>
<dbReference type="InterPro" id="IPR057084">
    <property type="entry name" value="Int_N"/>
</dbReference>
<comment type="caution">
    <text evidence="4">The sequence shown here is derived from an EMBL/GenBank/DDBJ whole genome shotgun (WGS) entry which is preliminary data.</text>
</comment>
<keyword evidence="7" id="KW-1185">Reference proteome</keyword>
<gene>
    <name evidence="4" type="ORF">B6S09_08870</name>
    <name evidence="5" type="ORF">LY04_01723</name>
</gene>
<dbReference type="GO" id="GO:0006310">
    <property type="term" value="P:DNA recombination"/>
    <property type="evidence" value="ECO:0007669"/>
    <property type="project" value="UniProtKB-KW"/>
</dbReference>
<dbReference type="InterPro" id="IPR011010">
    <property type="entry name" value="DNA_brk_join_enz"/>
</dbReference>
<name>A0A235CK11_9GAMM</name>